<name>A0ABQ0D4P4_9HELI</name>
<dbReference type="EMBL" id="BAAFHN010000031">
    <property type="protein sequence ID" value="GAB0173312.1"/>
    <property type="molecule type" value="Genomic_DNA"/>
</dbReference>
<reference evidence="1 2" key="1">
    <citation type="submission" date="2024-06" db="EMBL/GenBank/DDBJ databases">
        <title>Draft genome sequence of Helicobacter trogontum NHP16-4001.</title>
        <authorList>
            <person name="Rimbara E."/>
            <person name="Suzuki M."/>
        </authorList>
    </citation>
    <scope>NUCLEOTIDE SEQUENCE [LARGE SCALE GENOMIC DNA]</scope>
    <source>
        <strain evidence="1 2">NHP16-4001</strain>
    </source>
</reference>
<keyword evidence="2" id="KW-1185">Reference proteome</keyword>
<proteinExistence type="predicted"/>
<evidence type="ECO:0000313" key="1">
    <source>
        <dbReference type="EMBL" id="GAB0173312.1"/>
    </source>
</evidence>
<accession>A0ABQ0D4P4</accession>
<comment type="caution">
    <text evidence="1">The sequence shown here is derived from an EMBL/GenBank/DDBJ whole genome shotgun (WGS) entry which is preliminary data.</text>
</comment>
<protein>
    <submittedName>
        <fullName evidence="1">Uncharacterized protein</fullName>
    </submittedName>
</protein>
<evidence type="ECO:0000313" key="2">
    <source>
        <dbReference type="Proteomes" id="UP001562457"/>
    </source>
</evidence>
<dbReference type="Proteomes" id="UP001562457">
    <property type="component" value="Unassembled WGS sequence"/>
</dbReference>
<organism evidence="1 2">
    <name type="scientific">Helicobacter trogontum</name>
    <dbReference type="NCBI Taxonomy" id="50960"/>
    <lineage>
        <taxon>Bacteria</taxon>
        <taxon>Pseudomonadati</taxon>
        <taxon>Campylobacterota</taxon>
        <taxon>Epsilonproteobacteria</taxon>
        <taxon>Campylobacterales</taxon>
        <taxon>Helicobacteraceae</taxon>
        <taxon>Helicobacter</taxon>
    </lineage>
</organism>
<gene>
    <name evidence="1" type="ORF">NHP164001_13300</name>
</gene>
<sequence length="193" mass="23118">MRKSRLFYMLIFITHCLYTQEIENINVEKFRKEDLPLFYTLDYIPLKNRNITIEVLQVELENGTKSQCINPKTKEQMQKYFYLHIPHFLHHSFEDTILVGECGYKGRVKMLGRIWDFESIGGKTILKTNINPQEQVKDSMKKWYLCPRSDDSGNMCYIELACLLPECYPRAIYYITEMQEEYENKLQHCKNCK</sequence>